<name>A0ABR7Q9S1_9FLAO</name>
<keyword evidence="3" id="KW-0378">Hydrolase</keyword>
<keyword evidence="1" id="KW-0472">Membrane</keyword>
<dbReference type="SMART" id="SM00487">
    <property type="entry name" value="DEXDc"/>
    <property type="match status" value="1"/>
</dbReference>
<dbReference type="GO" id="GO:0004386">
    <property type="term" value="F:helicase activity"/>
    <property type="evidence" value="ECO:0007669"/>
    <property type="project" value="UniProtKB-KW"/>
</dbReference>
<keyword evidence="1" id="KW-1133">Transmembrane helix</keyword>
<evidence type="ECO:0000313" key="3">
    <source>
        <dbReference type="EMBL" id="MBC8755233.1"/>
    </source>
</evidence>
<dbReference type="InterPro" id="IPR014001">
    <property type="entry name" value="Helicase_ATP-bd"/>
</dbReference>
<reference evidence="3 4" key="1">
    <citation type="submission" date="2020-07" db="EMBL/GenBank/DDBJ databases">
        <title>Description of Kordia aestuariivivens sp. nov., isolated from a tidal flat.</title>
        <authorList>
            <person name="Park S."/>
            <person name="Yoon J.-H."/>
        </authorList>
    </citation>
    <scope>NUCLEOTIDE SEQUENCE [LARGE SCALE GENOMIC DNA]</scope>
    <source>
        <strain evidence="3 4">YSTF-M3</strain>
    </source>
</reference>
<protein>
    <submittedName>
        <fullName evidence="3">DEAD/DEAH box helicase family protein</fullName>
    </submittedName>
</protein>
<evidence type="ECO:0000256" key="1">
    <source>
        <dbReference type="SAM" id="Phobius"/>
    </source>
</evidence>
<dbReference type="InterPro" id="IPR027417">
    <property type="entry name" value="P-loop_NTPase"/>
</dbReference>
<keyword evidence="3" id="KW-0067">ATP-binding</keyword>
<dbReference type="PANTHER" id="PTHR47396:SF1">
    <property type="entry name" value="ATP-DEPENDENT HELICASE IRC3-RELATED"/>
    <property type="match status" value="1"/>
</dbReference>
<accession>A0ABR7Q9S1</accession>
<dbReference type="Gene3D" id="3.40.50.300">
    <property type="entry name" value="P-loop containing nucleotide triphosphate hydrolases"/>
    <property type="match status" value="2"/>
</dbReference>
<dbReference type="RefSeq" id="WP_187562283.1">
    <property type="nucleotide sequence ID" value="NZ_JACGWS010000006.1"/>
</dbReference>
<sequence>MSSIHNTPKVISNTPFESLRFQFSWRNYQEKFLNHFETHLNDNHLHVVAPPGSGKTILGLEMLRRVQKKTIVFAPTLTIRNQWKDRLLTFFTEDNAFADFSFDIKKPAALTFVTYQSLHAFYKSFDTKEAFLAFFKTYGIEAIVLDEAHHLKNEWWKCLFALKDARKLTTIALTATPPIDSTDQELSRYFELCGPIDEEIAVPDLVKEGDLCPHQDFIHFSEPNQEEIESIASYRKKIADFVTSLQQNEPFIALLKSHRFLTNTDEVLEEIYKDPSCFSSILIFLRSVGEIIDPYLFEVLGFERNKKVNFPNLTYEWTEKLLQFILFTDREELLAHEEFLQKLENRLRKYGMINQKRVSVFGNRKLYTTLANSPSKLESIVDIIQHEYRSLDTKLRAVILTDYIRKEFLSYSHIDDVNQLGVLPIFQHVRTSLKRMNSIGVLSGTMVIIPKDCLLILEELNPNKKYSHTSLLCDDNYVSISITTKVKSDLVSDITKLFELGHINVLVGTKSLLGEGWDSPAINSLVLASFVGSYVSSNQMRGRAIRSQEGNPTKVSNIWHLACIDPTVDDGGSDIEMLERRFHAFVGVSNTEPVYISTGIGRLALPASFDREIIQNINEQTFALATNRKNIKTKWETAIAKGNSLATEIQYFTDNPRIEAKQKKIYHRDLVKYISAEASIGLAIVFSEIYLQSAFKMAQFGFLYFAYSVLSVIGIAVGFKIFNRIRAHAQSRFIHKNMNTIGEAVLLTLDRLGYLTTDVSEIEIRSEQFVGDTVCNIYGATRVESSLFVKAMEEILNPIENPRYLIEKSSIFGSTSDWQNYVTVPTIFGAKKKDATVFLAYWKMYVSQGKLHFTRTVEGRKILIKARLFHVTNVLKKSTKKEVIWK</sequence>
<feature type="domain" description="Helicase ATP-binding" evidence="2">
    <location>
        <begin position="36"/>
        <end position="195"/>
    </location>
</feature>
<organism evidence="3 4">
    <name type="scientific">Kordia aestuariivivens</name>
    <dbReference type="NCBI Taxonomy" id="2759037"/>
    <lineage>
        <taxon>Bacteria</taxon>
        <taxon>Pseudomonadati</taxon>
        <taxon>Bacteroidota</taxon>
        <taxon>Flavobacteriia</taxon>
        <taxon>Flavobacteriales</taxon>
        <taxon>Flavobacteriaceae</taxon>
        <taxon>Kordia</taxon>
    </lineage>
</organism>
<keyword evidence="4" id="KW-1185">Reference proteome</keyword>
<dbReference type="EMBL" id="JACGWS010000006">
    <property type="protein sequence ID" value="MBC8755233.1"/>
    <property type="molecule type" value="Genomic_DNA"/>
</dbReference>
<evidence type="ECO:0000259" key="2">
    <source>
        <dbReference type="PROSITE" id="PS51192"/>
    </source>
</evidence>
<comment type="caution">
    <text evidence="3">The sequence shown here is derived from an EMBL/GenBank/DDBJ whole genome shotgun (WGS) entry which is preliminary data.</text>
</comment>
<keyword evidence="3" id="KW-0347">Helicase</keyword>
<dbReference type="CDD" id="cd18785">
    <property type="entry name" value="SF2_C"/>
    <property type="match status" value="1"/>
</dbReference>
<dbReference type="InterPro" id="IPR050742">
    <property type="entry name" value="Helicase_Restrict-Modif_Enz"/>
</dbReference>
<evidence type="ECO:0000313" key="4">
    <source>
        <dbReference type="Proteomes" id="UP000619238"/>
    </source>
</evidence>
<dbReference type="Proteomes" id="UP000619238">
    <property type="component" value="Unassembled WGS sequence"/>
</dbReference>
<dbReference type="PROSITE" id="PS51192">
    <property type="entry name" value="HELICASE_ATP_BIND_1"/>
    <property type="match status" value="1"/>
</dbReference>
<dbReference type="Pfam" id="PF04851">
    <property type="entry name" value="ResIII"/>
    <property type="match status" value="1"/>
</dbReference>
<dbReference type="SUPFAM" id="SSF52540">
    <property type="entry name" value="P-loop containing nucleoside triphosphate hydrolases"/>
    <property type="match status" value="1"/>
</dbReference>
<dbReference type="InterPro" id="IPR006935">
    <property type="entry name" value="Helicase/UvrB_N"/>
</dbReference>
<gene>
    <name evidence="3" type="ORF">H2O64_11150</name>
</gene>
<feature type="transmembrane region" description="Helical" evidence="1">
    <location>
        <begin position="702"/>
        <end position="722"/>
    </location>
</feature>
<keyword evidence="1" id="KW-0812">Transmembrane</keyword>
<keyword evidence="3" id="KW-0547">Nucleotide-binding</keyword>
<proteinExistence type="predicted"/>
<dbReference type="PANTHER" id="PTHR47396">
    <property type="entry name" value="TYPE I RESTRICTION ENZYME ECOKI R PROTEIN"/>
    <property type="match status" value="1"/>
</dbReference>